<dbReference type="Pfam" id="PF00460">
    <property type="entry name" value="Flg_bb_rod"/>
    <property type="match status" value="1"/>
</dbReference>
<evidence type="ECO:0000313" key="11">
    <source>
        <dbReference type="Proteomes" id="UP000023430"/>
    </source>
</evidence>
<evidence type="ECO:0000256" key="1">
    <source>
        <dbReference type="ARBA" id="ARBA00004117"/>
    </source>
</evidence>
<sequence length="428" mass="43628">MQIGVSGLTANADRVGNISQNIANANTDGYRRSFSQLVTEVTMSQASSSGAGVRAEDRAEVTRGGAVRNTGTATDLAISGDGFFAVSRNANDTNQANYMLTRAGSFRADDDGNLVNAAGFYLSGYAYGPDGTLGTPDGASFGDLQTVNVGGRSINGEASTAMRLAGNLPSQATGLATPGDPFASSAEYYTPLGAAERLRFSWQPGAADNAWSLTVSDDAGLPLGSVDVSFNDSGAAAGAPAAYANVTNLATAPSAFAFDVATGTATITVDNGTAPQDITLDLGTPGTFDGITQFAGDYTGLSTDVDGREAGVLARTEIDETGTVYGIFDNGARVPLYQIPLATVPNANGLARVDGNAFRLSQDSGPLNLLAAGTAGAGSISGGALEGSNVEVTSELTDLIQAQRAYSSNAKIVTTSNEMLEETLQLKR</sequence>
<dbReference type="GO" id="GO:0009425">
    <property type="term" value="C:bacterial-type flagellum basal body"/>
    <property type="evidence" value="ECO:0007669"/>
    <property type="project" value="UniProtKB-SubCell"/>
</dbReference>
<reference evidence="10 11" key="1">
    <citation type="submission" date="2014-01" db="EMBL/GenBank/DDBJ databases">
        <title>Roseivivax isoporae LMG 25204 Genome Sequencing.</title>
        <authorList>
            <person name="Lai Q."/>
            <person name="Li G."/>
            <person name="Shao Z."/>
        </authorList>
    </citation>
    <scope>NUCLEOTIDE SEQUENCE [LARGE SCALE GENOMIC DNA]</scope>
    <source>
        <strain evidence="10 11">LMG 25204</strain>
    </source>
</reference>
<dbReference type="PANTHER" id="PTHR30435">
    <property type="entry name" value="FLAGELLAR PROTEIN"/>
    <property type="match status" value="1"/>
</dbReference>
<dbReference type="NCBIfam" id="TIGR03506">
    <property type="entry name" value="FlgEFG_subfam"/>
    <property type="match status" value="1"/>
</dbReference>
<dbReference type="PANTHER" id="PTHR30435:SF1">
    <property type="entry name" value="FLAGELLAR HOOK PROTEIN FLGE"/>
    <property type="match status" value="1"/>
</dbReference>
<gene>
    <name evidence="10" type="ORF">RISW2_04050</name>
</gene>
<dbReference type="InterPro" id="IPR037925">
    <property type="entry name" value="FlgE/F/G-like"/>
</dbReference>
<dbReference type="GO" id="GO:0071978">
    <property type="term" value="P:bacterial-type flagellum-dependent swarming motility"/>
    <property type="evidence" value="ECO:0007669"/>
    <property type="project" value="TreeGrafter"/>
</dbReference>
<dbReference type="SUPFAM" id="SSF117143">
    <property type="entry name" value="Flagellar hook protein flgE"/>
    <property type="match status" value="1"/>
</dbReference>
<keyword evidence="10" id="KW-0282">Flagellum</keyword>
<dbReference type="Pfam" id="PF06429">
    <property type="entry name" value="Flg_bbr_C"/>
    <property type="match status" value="1"/>
</dbReference>
<proteinExistence type="inferred from homology"/>
<dbReference type="EMBL" id="JAME01000014">
    <property type="protein sequence ID" value="ETX28891.1"/>
    <property type="molecule type" value="Genomic_DNA"/>
</dbReference>
<dbReference type="InterPro" id="IPR011491">
    <property type="entry name" value="FlgE_D2"/>
</dbReference>
<dbReference type="InterPro" id="IPR010930">
    <property type="entry name" value="Flg_bb/hook_C_dom"/>
</dbReference>
<dbReference type="Gene3D" id="2.60.98.20">
    <property type="entry name" value="Flagellar hook protein FlgE"/>
    <property type="match status" value="1"/>
</dbReference>
<feature type="domain" description="Flagellar hook protein FlgE D2" evidence="8">
    <location>
        <begin position="185"/>
        <end position="307"/>
    </location>
</feature>
<dbReference type="Pfam" id="PF07559">
    <property type="entry name" value="FlgE_D2"/>
    <property type="match status" value="1"/>
</dbReference>
<evidence type="ECO:0000313" key="10">
    <source>
        <dbReference type="EMBL" id="ETX28891.1"/>
    </source>
</evidence>
<feature type="domain" description="Flagellar basal-body/hook protein C-terminal" evidence="7">
    <location>
        <begin position="383"/>
        <end position="426"/>
    </location>
</feature>
<keyword evidence="10" id="KW-0969">Cilium</keyword>
<keyword evidence="10" id="KW-0966">Cell projection</keyword>
<dbReference type="PATRIC" id="fig|1449351.3.peg.2161"/>
<feature type="domain" description="Flagellar basal body rod protein N-terminal" evidence="6">
    <location>
        <begin position="1"/>
        <end position="31"/>
    </location>
</feature>
<dbReference type="InterPro" id="IPR053967">
    <property type="entry name" value="LlgE_F_G-like_D1"/>
</dbReference>
<name>X7F9V2_9RHOB</name>
<evidence type="ECO:0000259" key="6">
    <source>
        <dbReference type="Pfam" id="PF00460"/>
    </source>
</evidence>
<dbReference type="InterPro" id="IPR001444">
    <property type="entry name" value="Flag_bb_rod_N"/>
</dbReference>
<comment type="caution">
    <text evidence="10">The sequence shown here is derived from an EMBL/GenBank/DDBJ whole genome shotgun (WGS) entry which is preliminary data.</text>
</comment>
<comment type="subcellular location">
    <subcellularLocation>
        <location evidence="1 5">Bacterial flagellum basal body</location>
    </subcellularLocation>
</comment>
<keyword evidence="4 5" id="KW-0975">Bacterial flagellum</keyword>
<dbReference type="InterPro" id="IPR020013">
    <property type="entry name" value="Flagellar_FlgE/F/G"/>
</dbReference>
<evidence type="ECO:0000259" key="7">
    <source>
        <dbReference type="Pfam" id="PF06429"/>
    </source>
</evidence>
<protein>
    <recommendedName>
        <fullName evidence="3 5">Flagellar hook protein FlgE</fullName>
    </recommendedName>
</protein>
<dbReference type="STRING" id="1449351.RISW2_04050"/>
<dbReference type="eggNOG" id="COG1749">
    <property type="taxonomic scope" value="Bacteria"/>
</dbReference>
<evidence type="ECO:0000259" key="8">
    <source>
        <dbReference type="Pfam" id="PF07559"/>
    </source>
</evidence>
<evidence type="ECO:0000256" key="3">
    <source>
        <dbReference type="ARBA" id="ARBA00019015"/>
    </source>
</evidence>
<dbReference type="GO" id="GO:0009424">
    <property type="term" value="C:bacterial-type flagellum hook"/>
    <property type="evidence" value="ECO:0007669"/>
    <property type="project" value="TreeGrafter"/>
</dbReference>
<comment type="function">
    <text evidence="5">A flexible structure which links the flagellar filament to the drive apparatus in the basal body.</text>
</comment>
<organism evidence="10 11">
    <name type="scientific">Roseivivax isoporae LMG 25204</name>
    <dbReference type="NCBI Taxonomy" id="1449351"/>
    <lineage>
        <taxon>Bacteria</taxon>
        <taxon>Pseudomonadati</taxon>
        <taxon>Pseudomonadota</taxon>
        <taxon>Alphaproteobacteria</taxon>
        <taxon>Rhodobacterales</taxon>
        <taxon>Roseobacteraceae</taxon>
        <taxon>Roseivivax</taxon>
    </lineage>
</organism>
<comment type="similarity">
    <text evidence="2 5">Belongs to the flagella basal body rod proteins family.</text>
</comment>
<dbReference type="Pfam" id="PF22692">
    <property type="entry name" value="LlgE_F_G_D1"/>
    <property type="match status" value="1"/>
</dbReference>
<accession>X7F9V2</accession>
<evidence type="ECO:0000256" key="2">
    <source>
        <dbReference type="ARBA" id="ARBA00009677"/>
    </source>
</evidence>
<dbReference type="GO" id="GO:0005829">
    <property type="term" value="C:cytosol"/>
    <property type="evidence" value="ECO:0007669"/>
    <property type="project" value="TreeGrafter"/>
</dbReference>
<evidence type="ECO:0000259" key="9">
    <source>
        <dbReference type="Pfam" id="PF22692"/>
    </source>
</evidence>
<dbReference type="InterPro" id="IPR037058">
    <property type="entry name" value="Falgellar_hook_FlgE_sf"/>
</dbReference>
<evidence type="ECO:0000256" key="5">
    <source>
        <dbReference type="RuleBase" id="RU362116"/>
    </source>
</evidence>
<keyword evidence="11" id="KW-1185">Reference proteome</keyword>
<evidence type="ECO:0000256" key="4">
    <source>
        <dbReference type="ARBA" id="ARBA00023143"/>
    </source>
</evidence>
<dbReference type="Proteomes" id="UP000023430">
    <property type="component" value="Unassembled WGS sequence"/>
</dbReference>
<feature type="domain" description="Flagellar hook protein FlgE/F/G-like D1" evidence="9">
    <location>
        <begin position="77"/>
        <end position="124"/>
    </location>
</feature>
<dbReference type="AlphaFoldDB" id="X7F9V2"/>